<keyword evidence="4" id="KW-0175">Coiled coil</keyword>
<dbReference type="PANTHER" id="PTHR33096:SF1">
    <property type="entry name" value="CXC1-LIKE CYSTEINE CLUSTER ASSOCIATED WITH KDZ TRANSPOSASES DOMAIN-CONTAINING PROTEIN"/>
    <property type="match status" value="1"/>
</dbReference>
<name>A0A8E2DLZ2_9APHY</name>
<evidence type="ECO:0000313" key="7">
    <source>
        <dbReference type="EMBL" id="OCH93070.1"/>
    </source>
</evidence>
<feature type="region of interest" description="Disordered" evidence="5">
    <location>
        <begin position="1"/>
        <end position="35"/>
    </location>
</feature>
<dbReference type="AlphaFoldDB" id="A0A8E2DLZ2"/>
<dbReference type="Gene3D" id="3.40.395.10">
    <property type="entry name" value="Adenoviral Proteinase, Chain A"/>
    <property type="match status" value="1"/>
</dbReference>
<evidence type="ECO:0000256" key="5">
    <source>
        <dbReference type="SAM" id="MobiDB-lite"/>
    </source>
</evidence>
<feature type="region of interest" description="Disordered" evidence="5">
    <location>
        <begin position="286"/>
        <end position="311"/>
    </location>
</feature>
<dbReference type="Proteomes" id="UP000250043">
    <property type="component" value="Unassembled WGS sequence"/>
</dbReference>
<reference evidence="7 8" key="1">
    <citation type="submission" date="2016-07" db="EMBL/GenBank/DDBJ databases">
        <title>Draft genome of the white-rot fungus Obba rivulosa 3A-2.</title>
        <authorList>
            <consortium name="DOE Joint Genome Institute"/>
            <person name="Miettinen O."/>
            <person name="Riley R."/>
            <person name="Acob R."/>
            <person name="Barry K."/>
            <person name="Cullen D."/>
            <person name="De Vries R."/>
            <person name="Hainaut M."/>
            <person name="Hatakka A."/>
            <person name="Henrissat B."/>
            <person name="Hilden K."/>
            <person name="Kuo R."/>
            <person name="Labutti K."/>
            <person name="Lipzen A."/>
            <person name="Makela M.R."/>
            <person name="Sandor L."/>
            <person name="Spatafora J.W."/>
            <person name="Grigoriev I.V."/>
            <person name="Hibbett D.S."/>
        </authorList>
    </citation>
    <scope>NUCLEOTIDE SEQUENCE [LARGE SCALE GENOMIC DNA]</scope>
    <source>
        <strain evidence="7 8">3A-2</strain>
    </source>
</reference>
<evidence type="ECO:0000259" key="6">
    <source>
        <dbReference type="PROSITE" id="PS50600"/>
    </source>
</evidence>
<dbReference type="GO" id="GO:0019783">
    <property type="term" value="F:ubiquitin-like protein peptidase activity"/>
    <property type="evidence" value="ECO:0007669"/>
    <property type="project" value="UniProtKB-ARBA"/>
</dbReference>
<keyword evidence="3" id="KW-0378">Hydrolase</keyword>
<keyword evidence="8" id="KW-1185">Reference proteome</keyword>
<protein>
    <recommendedName>
        <fullName evidence="6">Ubiquitin-like protease family profile domain-containing protein</fullName>
    </recommendedName>
</protein>
<dbReference type="Pfam" id="PF02902">
    <property type="entry name" value="Peptidase_C48"/>
    <property type="match status" value="1"/>
</dbReference>
<keyword evidence="2" id="KW-0645">Protease</keyword>
<dbReference type="SUPFAM" id="SSF54001">
    <property type="entry name" value="Cysteine proteinases"/>
    <property type="match status" value="1"/>
</dbReference>
<dbReference type="InterPro" id="IPR038765">
    <property type="entry name" value="Papain-like_cys_pep_sf"/>
</dbReference>
<evidence type="ECO:0000256" key="2">
    <source>
        <dbReference type="ARBA" id="ARBA00022670"/>
    </source>
</evidence>
<gene>
    <name evidence="7" type="ORF">OBBRIDRAFT_863019</name>
</gene>
<feature type="compositionally biased region" description="Basic residues" evidence="5">
    <location>
        <begin position="20"/>
        <end position="29"/>
    </location>
</feature>
<organism evidence="7 8">
    <name type="scientific">Obba rivulosa</name>
    <dbReference type="NCBI Taxonomy" id="1052685"/>
    <lineage>
        <taxon>Eukaryota</taxon>
        <taxon>Fungi</taxon>
        <taxon>Dikarya</taxon>
        <taxon>Basidiomycota</taxon>
        <taxon>Agaricomycotina</taxon>
        <taxon>Agaricomycetes</taxon>
        <taxon>Polyporales</taxon>
        <taxon>Gelatoporiaceae</taxon>
        <taxon>Obba</taxon>
    </lineage>
</organism>
<feature type="domain" description="Ubiquitin-like protease family profile" evidence="6">
    <location>
        <begin position="1028"/>
        <end position="1199"/>
    </location>
</feature>
<feature type="region of interest" description="Disordered" evidence="5">
    <location>
        <begin position="58"/>
        <end position="121"/>
    </location>
</feature>
<evidence type="ECO:0000256" key="1">
    <source>
        <dbReference type="ARBA" id="ARBA00005234"/>
    </source>
</evidence>
<evidence type="ECO:0000256" key="4">
    <source>
        <dbReference type="SAM" id="Coils"/>
    </source>
</evidence>
<dbReference type="OrthoDB" id="3265112at2759"/>
<dbReference type="GO" id="GO:0008234">
    <property type="term" value="F:cysteine-type peptidase activity"/>
    <property type="evidence" value="ECO:0007669"/>
    <property type="project" value="InterPro"/>
</dbReference>
<dbReference type="PROSITE" id="PS50600">
    <property type="entry name" value="ULP_PROTEASE"/>
    <property type="match status" value="1"/>
</dbReference>
<dbReference type="GO" id="GO:0006508">
    <property type="term" value="P:proteolysis"/>
    <property type="evidence" value="ECO:0007669"/>
    <property type="project" value="UniProtKB-KW"/>
</dbReference>
<sequence>MAPSARDQQPYVRGLGKLYKTPKKKRRGHAANQVPVQFLGRDLRIQSLRKRLQGLVHADSGASASQSPPVLGESSADIRDADDETSGPLNDVSDALSSTDPPDTFVPATEPIVRSPPRKKRRRQPAAIVVNRLYERWKDLLPSMVPPLLEYLQRSAGRPVATGFEPAHTCTTGTCVERLQDVTLLFWDPSGMFPTAPTQPRLAVSIDLLDLYSALFERSGDAVTALARALRRFYTRRGWRILDSTGAPMTDPFRKPLGRAVQWYDSVLVLIERALEDAVETARLRISPPSPHVSQPDLVTQSSISGPEKEQSRRRMCASLLQRRCPACFGGDTFGRSFAEGADIIVAVDGNFSHRHLRTAGDSPSFHDPDFFISKAEVDAVGAFITTQRKKSPSKTFVPKVPDAAVDSCQHGHEAANEQKAKTNGERFDDTGVMALVCSHDIPIFAANIDTPGEQQKYALALVIHLFSLLPEDATIGALYDIGCTTDRSIGLYSLLPSNVASRIMWAISVMHAYGHEWACQLVYNPRLRPGLGLRDGEGVERLWSRLRVFIPVTRTSGRSRRIWLLDRQLCAITDEMRDNLGVWITRKLRHGVWDQYTAAKAIVLDVNVSVVELRRQWAMQQEAQLSIRAHAPARLKKEVDAVLSLQAEIERVENALEAVRDQFQASGSSTESIAILTKLVRSSDDLGKRAESLYSSLNIANIFPELHGLPPDFVRMLVLARDIKINIRKRVTAQLLEFDRIDRAAGGKDNPLGTRLHQHTRKSIARRQPAILTAIRKFNKYCAAIQEMANTSTIPSSLPIPRQLSTDLAVLREHPDLYEDVWTYSPTPQETPKWLEDADMRKAIRALLKMERCAEEEMRLQNEVKNLCQWFGREMAATELALRTPENLLYLPLLQQRFDSIALLQRLWENPLLKEEQLKSRMAWANITVRDILGPQDTSSVPFDQSQPPVNHVLEPEDDDDDNIADIFSAADDLDPLEIIDAVEDIEFADDGGEEDVAGIRHHASHSPPAVEEEEEVAEACTTSVSVSISPEDYQHIADPNGLLTSDCINSCAALLQREFASSKMRQCAIFSTWDADTAALSNDGGMLARSTRYTFFWERNIWLVPLHQPGSGDEVGHWTLVVVDLANQVMFHFDSFADKMLWRSDIHRVATLVVRACNMTSMPIPSGDWRIRPLLTSSVQSNGSDCGVWILAAIAARLRGFDTTALREKDIPNFRKYLCYLVTRLGESA</sequence>
<dbReference type="EMBL" id="KV722360">
    <property type="protein sequence ID" value="OCH93070.1"/>
    <property type="molecule type" value="Genomic_DNA"/>
</dbReference>
<dbReference type="PANTHER" id="PTHR33096">
    <property type="entry name" value="CXC2 DOMAIN-CONTAINING PROTEIN"/>
    <property type="match status" value="1"/>
</dbReference>
<dbReference type="InterPro" id="IPR003653">
    <property type="entry name" value="Peptidase_C48_C"/>
</dbReference>
<dbReference type="Pfam" id="PF18758">
    <property type="entry name" value="KDZ"/>
    <property type="match status" value="1"/>
</dbReference>
<feature type="coiled-coil region" evidence="4">
    <location>
        <begin position="636"/>
        <end position="663"/>
    </location>
</feature>
<accession>A0A8E2DLZ2</accession>
<dbReference type="InterPro" id="IPR040521">
    <property type="entry name" value="KDZ"/>
</dbReference>
<comment type="similarity">
    <text evidence="1">Belongs to the peptidase C48 family.</text>
</comment>
<proteinExistence type="inferred from homology"/>
<evidence type="ECO:0000256" key="3">
    <source>
        <dbReference type="ARBA" id="ARBA00022801"/>
    </source>
</evidence>
<evidence type="ECO:0000313" key="8">
    <source>
        <dbReference type="Proteomes" id="UP000250043"/>
    </source>
</evidence>